<dbReference type="RefSeq" id="WP_045164635.1">
    <property type="nucleotide sequence ID" value="NZ_CP113864.1"/>
</dbReference>
<evidence type="ECO:0000259" key="3">
    <source>
        <dbReference type="Pfam" id="PF01012"/>
    </source>
</evidence>
<dbReference type="Pfam" id="PF01012">
    <property type="entry name" value="ETF"/>
    <property type="match status" value="1"/>
</dbReference>
<dbReference type="InterPro" id="IPR001308">
    <property type="entry name" value="ETF_a/FixB"/>
</dbReference>
<evidence type="ECO:0000259" key="2">
    <source>
        <dbReference type="Pfam" id="PF00766"/>
    </source>
</evidence>
<evidence type="ECO:0000256" key="1">
    <source>
        <dbReference type="ARBA" id="ARBA00005817"/>
    </source>
</evidence>
<name>A0ABY7BHA2_9FIRM</name>
<organism evidence="4 5">
    <name type="scientific">Caldicellulosiruptor naganoensis</name>
    <dbReference type="NCBI Taxonomy" id="29324"/>
    <lineage>
        <taxon>Bacteria</taxon>
        <taxon>Bacillati</taxon>
        <taxon>Bacillota</taxon>
        <taxon>Bacillota incertae sedis</taxon>
        <taxon>Caldicellulosiruptorales</taxon>
        <taxon>Caldicellulosiruptoraceae</taxon>
        <taxon>Caldicellulosiruptor</taxon>
    </lineage>
</organism>
<dbReference type="PANTHER" id="PTHR43153:SF1">
    <property type="entry name" value="ELECTRON TRANSFER FLAVOPROTEIN SUBUNIT ALPHA, MITOCHONDRIAL"/>
    <property type="match status" value="1"/>
</dbReference>
<dbReference type="InterPro" id="IPR014731">
    <property type="entry name" value="ETF_asu_C"/>
</dbReference>
<protein>
    <submittedName>
        <fullName evidence="4">Electron transfer flavoprotein subunit alpha/FixB family protein</fullName>
    </submittedName>
</protein>
<dbReference type="InterPro" id="IPR014729">
    <property type="entry name" value="Rossmann-like_a/b/a_fold"/>
</dbReference>
<dbReference type="InterPro" id="IPR029035">
    <property type="entry name" value="DHS-like_NAD/FAD-binding_dom"/>
</dbReference>
<comment type="similarity">
    <text evidence="1">Belongs to the ETF alpha-subunit/FixB family.</text>
</comment>
<evidence type="ECO:0000313" key="5">
    <source>
        <dbReference type="Proteomes" id="UP001164745"/>
    </source>
</evidence>
<dbReference type="Gene3D" id="3.40.50.620">
    <property type="entry name" value="HUPs"/>
    <property type="match status" value="1"/>
</dbReference>
<accession>A0ABY7BHA2</accession>
<dbReference type="InterPro" id="IPR014730">
    <property type="entry name" value="ETF_a/b_N"/>
</dbReference>
<dbReference type="Pfam" id="PF00766">
    <property type="entry name" value="ETF_alpha"/>
    <property type="match status" value="1"/>
</dbReference>
<keyword evidence="5" id="KW-1185">Reference proteome</keyword>
<feature type="domain" description="Electron transfer flavoprotein alpha/beta-subunit N-terminal" evidence="3">
    <location>
        <begin position="50"/>
        <end position="161"/>
    </location>
</feature>
<dbReference type="PANTHER" id="PTHR43153">
    <property type="entry name" value="ELECTRON TRANSFER FLAVOPROTEIN ALPHA"/>
    <property type="match status" value="1"/>
</dbReference>
<proteinExistence type="inferred from homology"/>
<dbReference type="PIRSF" id="PIRSF000089">
    <property type="entry name" value="Electra_flavoP_a"/>
    <property type="match status" value="1"/>
</dbReference>
<dbReference type="SUPFAM" id="SSF52402">
    <property type="entry name" value="Adenine nucleotide alpha hydrolases-like"/>
    <property type="match status" value="1"/>
</dbReference>
<dbReference type="SUPFAM" id="SSF52467">
    <property type="entry name" value="DHS-like NAD/FAD-binding domain"/>
    <property type="match status" value="1"/>
</dbReference>
<dbReference type="Proteomes" id="UP001164745">
    <property type="component" value="Chromosome"/>
</dbReference>
<evidence type="ECO:0000313" key="4">
    <source>
        <dbReference type="EMBL" id="WAM30729.1"/>
    </source>
</evidence>
<gene>
    <name evidence="4" type="ORF">OTJ99_001503</name>
</gene>
<sequence length="331" mass="36543">MVYTIFVPVILKEDKLQKINPLLALIKSKIGNPKKVIIGIYSETLSDENLLSELKLFDSCEVFVYTNNSFSCYEGPYIEAVAKSIDEIKPQMVLALSSEFTKSVLARVAAKFSSGFVADCIDIKFDESSGKFVFIKPAYGSSINAKISVKDCAITFVTIKPRGGIECLCQVKKEFEIVKKTIEIQEKSGQISFIEKIVREDIDNRLESAKIVIGVGRGIKDKENLKYAYELANILGGAVGVTRPLVDLGWAPKELQIGQSGKIISPDIYFAFGISGAAHHMCGIGKPKLLIAVNKNKDAEIFKIANYGIVADATQTMKSFIRVFKERLENC</sequence>
<dbReference type="Gene3D" id="3.40.50.1220">
    <property type="entry name" value="TPP-binding domain"/>
    <property type="match status" value="1"/>
</dbReference>
<feature type="domain" description="Electron transfer flavoprotein alpha subunit C-terminal" evidence="2">
    <location>
        <begin position="206"/>
        <end position="284"/>
    </location>
</feature>
<reference evidence="4" key="1">
    <citation type="submission" date="2022-12" db="EMBL/GenBank/DDBJ databases">
        <authorList>
            <person name="Bing R.G."/>
            <person name="Willard D.J."/>
            <person name="Manesh M.J.H."/>
            <person name="Laemthong T."/>
            <person name="Crosby J.R."/>
            <person name="Kelly R.M."/>
        </authorList>
    </citation>
    <scope>NUCLEOTIDE SEQUENCE</scope>
    <source>
        <strain evidence="4">DSM 8991</strain>
    </source>
</reference>
<dbReference type="EMBL" id="CP113864">
    <property type="protein sequence ID" value="WAM30729.1"/>
    <property type="molecule type" value="Genomic_DNA"/>
</dbReference>